<dbReference type="AlphaFoldDB" id="A0A1J5PVU7"/>
<dbReference type="EMBL" id="MLJW01002320">
    <property type="protein sequence ID" value="OIQ74976.1"/>
    <property type="molecule type" value="Genomic_DNA"/>
</dbReference>
<feature type="domain" description="Transposase DDE" evidence="1">
    <location>
        <begin position="15"/>
        <end position="377"/>
    </location>
</feature>
<name>A0A1J5PVU7_9ZZZZ</name>
<evidence type="ECO:0000259" key="1">
    <source>
        <dbReference type="Pfam" id="PF13701"/>
    </source>
</evidence>
<gene>
    <name evidence="2" type="ORF">GALL_433620</name>
</gene>
<reference evidence="2" key="1">
    <citation type="submission" date="2016-10" db="EMBL/GenBank/DDBJ databases">
        <title>Sequence of Gallionella enrichment culture.</title>
        <authorList>
            <person name="Poehlein A."/>
            <person name="Muehling M."/>
            <person name="Daniel R."/>
        </authorList>
    </citation>
    <scope>NUCLEOTIDE SEQUENCE</scope>
</reference>
<organism evidence="2">
    <name type="scientific">mine drainage metagenome</name>
    <dbReference type="NCBI Taxonomy" id="410659"/>
    <lineage>
        <taxon>unclassified sequences</taxon>
        <taxon>metagenomes</taxon>
        <taxon>ecological metagenomes</taxon>
    </lineage>
</organism>
<dbReference type="InterPro" id="IPR025668">
    <property type="entry name" value="Tnp_DDE_dom"/>
</dbReference>
<accession>A0A1J5PVU7</accession>
<dbReference type="Pfam" id="PF13701">
    <property type="entry name" value="DDE_Tnp_1_4"/>
    <property type="match status" value="1"/>
</dbReference>
<proteinExistence type="predicted"/>
<protein>
    <submittedName>
        <fullName evidence="2">Transposase DDE domain protein</fullName>
    </submittedName>
</protein>
<evidence type="ECO:0000313" key="2">
    <source>
        <dbReference type="EMBL" id="OIQ74976.1"/>
    </source>
</evidence>
<sequence length="452" mass="50137">MEQGIGLPGMLIEVGRAVSTDGGVVFVIRHLRGAVWFKRLVPSLRTGIAEFEGERYGYVREEKLERGLVALMAGLAMGYRSVKAIADVIEADPLWRRSLGKRISQPDLSRLMGLLAQVGEKPLKRALAECAAEGRGGLHIDGDSTLIELHGAQEGSSYNGHYHCTGYHAGWMVDTEVGKVAALWLNPGKAYTSEGQAEVLMGIAAMGLQVRSYRGDAGMPSPELMTRLEQDGAAYTLRLKSNPKLDKLAEQLLPPGPWQEGRVFMGEFSYAAKSWDKPRRVVAKLQKPKARDGAESLFWEGYYFVTTREGEAEEIVSHYLLRGRAEGIFGEFMQTMQPNFRHEEMVKNEAWAQILALAFNTLVDLRRNLPKEGSIRKALKLTQELADPGFVAITIERVKAFASASLTMFRAHALKLFNVFISHARGEQLRIHPTMLRPGWPGILMGVSIAME</sequence>
<comment type="caution">
    <text evidence="2">The sequence shown here is derived from an EMBL/GenBank/DDBJ whole genome shotgun (WGS) entry which is preliminary data.</text>
</comment>